<evidence type="ECO:0000256" key="6">
    <source>
        <dbReference type="SAM" id="SignalP"/>
    </source>
</evidence>
<dbReference type="Pfam" id="PF17065">
    <property type="entry name" value="UPF0669"/>
    <property type="match status" value="1"/>
</dbReference>
<dbReference type="Proteomes" id="UP001195483">
    <property type="component" value="Unassembled WGS sequence"/>
</dbReference>
<name>A0AAE0S3G9_9BIVA</name>
<evidence type="ECO:0000313" key="8">
    <source>
        <dbReference type="Proteomes" id="UP001195483"/>
    </source>
</evidence>
<keyword evidence="8" id="KW-1185">Reference proteome</keyword>
<accession>A0AAE0S3G9</accession>
<comment type="caution">
    <text evidence="7">The sequence shown here is derived from an EMBL/GenBank/DDBJ whole genome shotgun (WGS) entry which is preliminary data.</text>
</comment>
<comment type="subcellular location">
    <subcellularLocation>
        <location evidence="1">Secreted</location>
    </subcellularLocation>
</comment>
<evidence type="ECO:0000256" key="4">
    <source>
        <dbReference type="ARBA" id="ARBA00022729"/>
    </source>
</evidence>
<evidence type="ECO:0000256" key="2">
    <source>
        <dbReference type="ARBA" id="ARBA00008960"/>
    </source>
</evidence>
<reference evidence="7" key="1">
    <citation type="journal article" date="2021" name="Genome Biol. Evol.">
        <title>A High-Quality Reference Genome for a Parasitic Bivalve with Doubly Uniparental Inheritance (Bivalvia: Unionida).</title>
        <authorList>
            <person name="Smith C.H."/>
        </authorList>
    </citation>
    <scope>NUCLEOTIDE SEQUENCE</scope>
    <source>
        <strain evidence="7">CHS0354</strain>
    </source>
</reference>
<gene>
    <name evidence="7" type="ORF">CHS0354_006031</name>
</gene>
<dbReference type="GO" id="GO:0005576">
    <property type="term" value="C:extracellular region"/>
    <property type="evidence" value="ECO:0007669"/>
    <property type="project" value="UniProtKB-SubCell"/>
</dbReference>
<keyword evidence="5" id="KW-0325">Glycoprotein</keyword>
<sequence length="126" mass="14386">MALWKMPFLLLLTVDLIFCRDAEMFNGLEDTVQADNFIYYRLFVKGNIYIELESLEGDADIYVSDETLEPDYVNYKLKSATCGLDSVDVPAEFKRPVGIGIFGQPNHVSSRRIMEIRNAFAALHIQ</sequence>
<keyword evidence="3" id="KW-0964">Secreted</keyword>
<reference evidence="7" key="2">
    <citation type="journal article" date="2021" name="Genome Biol. Evol.">
        <title>Developing a high-quality reference genome for a parasitic bivalve with doubly uniparental inheritance (Bivalvia: Unionida).</title>
        <authorList>
            <person name="Smith C.H."/>
        </authorList>
    </citation>
    <scope>NUCLEOTIDE SEQUENCE</scope>
    <source>
        <strain evidence="7">CHS0354</strain>
        <tissue evidence="7">Mantle</tissue>
    </source>
</reference>
<protein>
    <submittedName>
        <fullName evidence="7">Uncharacterized protein</fullName>
    </submittedName>
</protein>
<dbReference type="InterPro" id="IPR031420">
    <property type="entry name" value="UPF0669"/>
</dbReference>
<dbReference type="EMBL" id="JAEAOA010000425">
    <property type="protein sequence ID" value="KAK3584499.1"/>
    <property type="molecule type" value="Genomic_DNA"/>
</dbReference>
<reference evidence="7" key="3">
    <citation type="submission" date="2023-05" db="EMBL/GenBank/DDBJ databases">
        <authorList>
            <person name="Smith C.H."/>
        </authorList>
    </citation>
    <scope>NUCLEOTIDE SEQUENCE</scope>
    <source>
        <strain evidence="7">CHS0354</strain>
        <tissue evidence="7">Mantle</tissue>
    </source>
</reference>
<dbReference type="PANTHER" id="PTHR31703:SF2">
    <property type="entry name" value="UPF0669 PROTEIN C6ORF120"/>
    <property type="match status" value="1"/>
</dbReference>
<evidence type="ECO:0000256" key="1">
    <source>
        <dbReference type="ARBA" id="ARBA00004613"/>
    </source>
</evidence>
<dbReference type="AlphaFoldDB" id="A0AAE0S3G9"/>
<evidence type="ECO:0000313" key="7">
    <source>
        <dbReference type="EMBL" id="KAK3584499.1"/>
    </source>
</evidence>
<comment type="similarity">
    <text evidence="2">Belongs to the UPF0669 family.</text>
</comment>
<proteinExistence type="inferred from homology"/>
<feature type="signal peptide" evidence="6">
    <location>
        <begin position="1"/>
        <end position="19"/>
    </location>
</feature>
<feature type="chain" id="PRO_5042065585" evidence="6">
    <location>
        <begin position="20"/>
        <end position="126"/>
    </location>
</feature>
<organism evidence="7 8">
    <name type="scientific">Potamilus streckersoni</name>
    <dbReference type="NCBI Taxonomy" id="2493646"/>
    <lineage>
        <taxon>Eukaryota</taxon>
        <taxon>Metazoa</taxon>
        <taxon>Spiralia</taxon>
        <taxon>Lophotrochozoa</taxon>
        <taxon>Mollusca</taxon>
        <taxon>Bivalvia</taxon>
        <taxon>Autobranchia</taxon>
        <taxon>Heteroconchia</taxon>
        <taxon>Palaeoheterodonta</taxon>
        <taxon>Unionida</taxon>
        <taxon>Unionoidea</taxon>
        <taxon>Unionidae</taxon>
        <taxon>Ambleminae</taxon>
        <taxon>Lampsilini</taxon>
        <taxon>Potamilus</taxon>
    </lineage>
</organism>
<dbReference type="PANTHER" id="PTHR31703">
    <property type="entry name" value="UPF0669 PROTEIN C6ORF120"/>
    <property type="match status" value="1"/>
</dbReference>
<evidence type="ECO:0000256" key="5">
    <source>
        <dbReference type="ARBA" id="ARBA00023180"/>
    </source>
</evidence>
<evidence type="ECO:0000256" key="3">
    <source>
        <dbReference type="ARBA" id="ARBA00022525"/>
    </source>
</evidence>
<keyword evidence="4 6" id="KW-0732">Signal</keyword>